<dbReference type="InterPro" id="IPR029052">
    <property type="entry name" value="Metallo-depent_PP-like"/>
</dbReference>
<dbReference type="CDD" id="cd00838">
    <property type="entry name" value="MPP_superfamily"/>
    <property type="match status" value="1"/>
</dbReference>
<dbReference type="InterPro" id="IPR024654">
    <property type="entry name" value="Calcineurin-like_PHP_lpxH"/>
</dbReference>
<evidence type="ECO:0000313" key="3">
    <source>
        <dbReference type="EMBL" id="SPF54637.1"/>
    </source>
</evidence>
<dbReference type="SUPFAM" id="SSF56300">
    <property type="entry name" value="Metallo-dependent phosphatases"/>
    <property type="match status" value="1"/>
</dbReference>
<gene>
    <name evidence="3" type="ORF">SBF1_780014</name>
</gene>
<comment type="similarity">
    <text evidence="1">Belongs to the metallophosphoesterase superfamily. YfcE family.</text>
</comment>
<dbReference type="Pfam" id="PF12850">
    <property type="entry name" value="Metallophos_2"/>
    <property type="match status" value="1"/>
</dbReference>
<name>A0A2U3LRR8_9FIRM</name>
<organism evidence="3 4">
    <name type="scientific">Candidatus Desulfosporosinus infrequens</name>
    <dbReference type="NCBI Taxonomy" id="2043169"/>
    <lineage>
        <taxon>Bacteria</taxon>
        <taxon>Bacillati</taxon>
        <taxon>Bacillota</taxon>
        <taxon>Clostridia</taxon>
        <taxon>Eubacteriales</taxon>
        <taxon>Desulfitobacteriaceae</taxon>
        <taxon>Desulfosporosinus</taxon>
    </lineage>
</organism>
<evidence type="ECO:0000313" key="4">
    <source>
        <dbReference type="Proteomes" id="UP000238916"/>
    </source>
</evidence>
<protein>
    <submittedName>
        <fullName evidence="3">Phosphoesterase</fullName>
    </submittedName>
</protein>
<dbReference type="Gene3D" id="3.60.21.10">
    <property type="match status" value="1"/>
</dbReference>
<dbReference type="AlphaFoldDB" id="A0A2U3LRR8"/>
<reference evidence="4" key="1">
    <citation type="submission" date="2018-02" db="EMBL/GenBank/DDBJ databases">
        <authorList>
            <person name="Hausmann B."/>
        </authorList>
    </citation>
    <scope>NUCLEOTIDE SEQUENCE [LARGE SCALE GENOMIC DNA]</scope>
    <source>
        <strain evidence="4">Peat soil MAG SbF1</strain>
    </source>
</reference>
<evidence type="ECO:0000256" key="1">
    <source>
        <dbReference type="ARBA" id="ARBA00008950"/>
    </source>
</evidence>
<dbReference type="EMBL" id="OMOF01000756">
    <property type="protein sequence ID" value="SPF54637.1"/>
    <property type="molecule type" value="Genomic_DNA"/>
</dbReference>
<evidence type="ECO:0000259" key="2">
    <source>
        <dbReference type="Pfam" id="PF12850"/>
    </source>
</evidence>
<sequence>MPTEHAVDLMGTSILCVHGSPGSVVNGMDYRTPRDELELMVEGVCESIILSGHTHIPFVGEVKGKYIFNVGSVGLSSDGSNLASYGIIELCTGVAPKFEIIRVSYPISETIRIAQELKFPNMYQYEQSLVTGLSVY</sequence>
<proteinExistence type="inferred from homology"/>
<feature type="domain" description="Calcineurin-like phosphoesterase" evidence="2">
    <location>
        <begin position="2"/>
        <end position="92"/>
    </location>
</feature>
<dbReference type="Proteomes" id="UP000238916">
    <property type="component" value="Unassembled WGS sequence"/>
</dbReference>
<accession>A0A2U3LRR8</accession>